<feature type="region of interest" description="Disordered" evidence="1">
    <location>
        <begin position="1"/>
        <end position="20"/>
    </location>
</feature>
<organism evidence="2 3">
    <name type="scientific">Romanomermis culicivorax</name>
    <name type="common">Nematode worm</name>
    <dbReference type="NCBI Taxonomy" id="13658"/>
    <lineage>
        <taxon>Eukaryota</taxon>
        <taxon>Metazoa</taxon>
        <taxon>Ecdysozoa</taxon>
        <taxon>Nematoda</taxon>
        <taxon>Enoplea</taxon>
        <taxon>Dorylaimia</taxon>
        <taxon>Mermithida</taxon>
        <taxon>Mermithoidea</taxon>
        <taxon>Mermithidae</taxon>
        <taxon>Romanomermis</taxon>
    </lineage>
</organism>
<name>A0A915KK86_ROMCU</name>
<evidence type="ECO:0000313" key="3">
    <source>
        <dbReference type="WBParaSite" id="nRc.2.0.1.t39175-RA"/>
    </source>
</evidence>
<evidence type="ECO:0000313" key="2">
    <source>
        <dbReference type="Proteomes" id="UP000887565"/>
    </source>
</evidence>
<protein>
    <submittedName>
        <fullName evidence="3">Uncharacterized protein</fullName>
    </submittedName>
</protein>
<dbReference type="WBParaSite" id="nRc.2.0.1.t39175-RA">
    <property type="protein sequence ID" value="nRc.2.0.1.t39175-RA"/>
    <property type="gene ID" value="nRc.2.0.1.g39175"/>
</dbReference>
<dbReference type="Proteomes" id="UP000887565">
    <property type="component" value="Unplaced"/>
</dbReference>
<dbReference type="AlphaFoldDB" id="A0A915KK86"/>
<proteinExistence type="predicted"/>
<feature type="compositionally biased region" description="Basic and acidic residues" evidence="1">
    <location>
        <begin position="10"/>
        <end position="20"/>
    </location>
</feature>
<sequence>MPEVQEGAEEQQRHSGRIEVKKSKLAMDKEFYKYEPQGCCNNLSQEVENIIEQSYCHQGSSSCELVKGILAKRGLEINQATQASIIEIGSFKSVGRQVLQPQKNKETRQGKN</sequence>
<keyword evidence="2" id="KW-1185">Reference proteome</keyword>
<reference evidence="3" key="1">
    <citation type="submission" date="2022-11" db="UniProtKB">
        <authorList>
            <consortium name="WormBaseParasite"/>
        </authorList>
    </citation>
    <scope>IDENTIFICATION</scope>
</reference>
<accession>A0A915KK86</accession>
<evidence type="ECO:0000256" key="1">
    <source>
        <dbReference type="SAM" id="MobiDB-lite"/>
    </source>
</evidence>